<feature type="compositionally biased region" description="Pro residues" evidence="1">
    <location>
        <begin position="87"/>
        <end position="111"/>
    </location>
</feature>
<accession>A0A023G3B2</accession>
<reference evidence="3" key="1">
    <citation type="submission" date="2014-03" db="EMBL/GenBank/DDBJ databases">
        <title>The sialotranscriptome of Amblyomma triste, Amblyomma parvum and Amblyomma cajennense ticks, uncovered by 454-based RNA-seq.</title>
        <authorList>
            <person name="Garcia G.R."/>
            <person name="Gardinassi L.G."/>
            <person name="Ribeiro J.M."/>
            <person name="Anatriello E."/>
            <person name="Ferreira B.R."/>
            <person name="Moreira H.N."/>
            <person name="Mafra C."/>
            <person name="Olegario M.M."/>
            <person name="Szabo P.J."/>
            <person name="Miranda-Santos I.K."/>
            <person name="Maruyama S.R."/>
        </authorList>
    </citation>
    <scope>NUCLEOTIDE SEQUENCE</scope>
    <source>
        <strain evidence="3">Mato Grasso do Sul</strain>
        <tissue evidence="3">Salivary glands</tissue>
    </source>
</reference>
<proteinExistence type="evidence at transcript level"/>
<keyword evidence="3" id="KW-0240">DNA-directed RNA polymerase</keyword>
<evidence type="ECO:0000256" key="2">
    <source>
        <dbReference type="SAM" id="SignalP"/>
    </source>
</evidence>
<evidence type="ECO:0000256" key="1">
    <source>
        <dbReference type="SAM" id="MobiDB-lite"/>
    </source>
</evidence>
<dbReference type="GO" id="GO:0000428">
    <property type="term" value="C:DNA-directed RNA polymerase complex"/>
    <property type="evidence" value="ECO:0007669"/>
    <property type="project" value="UniProtKB-KW"/>
</dbReference>
<name>A0A023G3B2_AMBTT</name>
<evidence type="ECO:0000313" key="3">
    <source>
        <dbReference type="EMBL" id="JAC28274.1"/>
    </source>
</evidence>
<feature type="region of interest" description="Disordered" evidence="1">
    <location>
        <begin position="69"/>
        <end position="272"/>
    </location>
</feature>
<keyword evidence="2" id="KW-0732">Signal</keyword>
<sequence>MKGSLCFVLFIAFSDVSVQAIYLTLGQDPCEAPCDPNYGDLHCRDGCLCCPRMENPRLGRCFNPNIKIPQGYSDPRQMPPLARNVRPPLPRLPPSAAPRPQPWKPELPPRPGSAGARPRPQMPGDTRENLLHSPMPRQTRENPLYSPMPRQTRENPLYSPMPRQTRENPLYSPMPRQTRENPLYSPMPGETRENPLYSPMSASSGAHGMPPLQRQPGARPMPGSPMTSARTQVSTSMTSHPLSPITESSAAPTLPRAPRPPAQHRSPPRSPH</sequence>
<feature type="signal peptide" evidence="2">
    <location>
        <begin position="1"/>
        <end position="20"/>
    </location>
</feature>
<feature type="chain" id="PRO_5001518119" evidence="2">
    <location>
        <begin position="21"/>
        <end position="272"/>
    </location>
</feature>
<dbReference type="AlphaFoldDB" id="A0A023G3B2"/>
<dbReference type="EMBL" id="GBBM01007144">
    <property type="protein sequence ID" value="JAC28274.1"/>
    <property type="molecule type" value="mRNA"/>
</dbReference>
<organism evidence="3">
    <name type="scientific">Amblyomma triste</name>
    <name type="common">Neotropical tick</name>
    <dbReference type="NCBI Taxonomy" id="251400"/>
    <lineage>
        <taxon>Eukaryota</taxon>
        <taxon>Metazoa</taxon>
        <taxon>Ecdysozoa</taxon>
        <taxon>Arthropoda</taxon>
        <taxon>Chelicerata</taxon>
        <taxon>Arachnida</taxon>
        <taxon>Acari</taxon>
        <taxon>Parasitiformes</taxon>
        <taxon>Ixodida</taxon>
        <taxon>Ixodoidea</taxon>
        <taxon>Ixodidae</taxon>
        <taxon>Amblyomminae</taxon>
        <taxon>Amblyomma</taxon>
    </lineage>
</organism>
<feature type="compositionally biased region" description="Polar residues" evidence="1">
    <location>
        <begin position="225"/>
        <end position="249"/>
    </location>
</feature>
<protein>
    <submittedName>
        <fullName evidence="3">Putative dna-directed rna polymerase ii largest subunit</fullName>
    </submittedName>
</protein>
<keyword evidence="3" id="KW-0804">Transcription</keyword>